<accession>A0A1D9P2C4</accession>
<dbReference type="InterPro" id="IPR013830">
    <property type="entry name" value="SGNH_hydro"/>
</dbReference>
<dbReference type="AlphaFoldDB" id="A0A1D9P2C4"/>
<dbReference type="OrthoDB" id="9807041at2"/>
<evidence type="ECO:0000256" key="3">
    <source>
        <dbReference type="ARBA" id="ARBA00022801"/>
    </source>
</evidence>
<dbReference type="PANTHER" id="PTHR43695:SF1">
    <property type="entry name" value="RHAMNOGALACTURONAN ACETYLESTERASE"/>
    <property type="match status" value="1"/>
</dbReference>
<proteinExistence type="inferred from homology"/>
<dbReference type="KEGG" id="bhu:bhn_I1609"/>
<dbReference type="Pfam" id="PF13472">
    <property type="entry name" value="Lipase_GDSL_2"/>
    <property type="match status" value="1"/>
</dbReference>
<dbReference type="RefSeq" id="WP_071176316.1">
    <property type="nucleotide sequence ID" value="NZ_CP017831.1"/>
</dbReference>
<sequence length="584" mass="66450">MKKQNDNSATDAELALKNGGWNDRRFEVEPAKEEIAGRKVTILRYDVSEFGTYKVSFELKPGKRDIENMTLFAGRRNMIERKISVSSSKGKTYKKEFYVAVTPYIPALSPNRCNDKVIFVSFTGLGTDDPDVKVNVSITREDVPVIWVAGDSTLTDQNAGDPYYPYGSCAGWAQTISRAAHRAAVCNLAHSGMTSNCFRDDGHYDIAKELMKKGDLFIIQFGHNDQKRRNLAAFGGYEDNLKKYIEEVRSLGALPILCTPISRVPGKDENGKYFSMLDQYSKACYKVSKETDTILVDLHGYTFEKWIEYGEKARDYFIKGDITHTNEYGAVLIADFFLKSINGKLDEDYFYDIDEDIFFTPDKDTRELPKELPSKDVFSIEPPFVDTVGIPEYEGIKKAFRYGLLDPCVMHLHPYAVMPRAQLLMVMFKAFRLAGKRPYLNEYADISELDWDAGYVQALYDGNLIDSETVKKDGAGKLFFRPDDPLTYKEFASFIVRYMEKDVTKRNISLSECEKKAVELGFVLSEARSTDDHVNESIKNEKYRLAKGEYISRAEVYSALSLFIERTGDTKKELPSDVEVHPVH</sequence>
<dbReference type="Gene3D" id="3.40.50.1110">
    <property type="entry name" value="SGNH hydrolase"/>
    <property type="match status" value="1"/>
</dbReference>
<dbReference type="InterPro" id="IPR001119">
    <property type="entry name" value="SLH_dom"/>
</dbReference>
<dbReference type="EMBL" id="CP017831">
    <property type="protein sequence ID" value="AOZ96642.1"/>
    <property type="molecule type" value="Genomic_DNA"/>
</dbReference>
<keyword evidence="3" id="KW-0378">Hydrolase</keyword>
<feature type="domain" description="SLH" evidence="4">
    <location>
        <begin position="439"/>
        <end position="509"/>
    </location>
</feature>
<evidence type="ECO:0000313" key="5">
    <source>
        <dbReference type="EMBL" id="AOZ96642.1"/>
    </source>
</evidence>
<protein>
    <submittedName>
        <fullName evidence="5">Carbohydrate esterase family 12 Est12A</fullName>
    </submittedName>
</protein>
<reference evidence="6" key="1">
    <citation type="submission" date="2016-10" db="EMBL/GenBank/DDBJ databases">
        <title>The complete genome sequence of the rumen bacterium Butyrivibrio hungatei MB2003.</title>
        <authorList>
            <person name="Palevich N."/>
            <person name="Kelly W.J."/>
            <person name="Leahy S.C."/>
            <person name="Altermann E."/>
            <person name="Rakonjac J."/>
            <person name="Attwood G.T."/>
        </authorList>
    </citation>
    <scope>NUCLEOTIDE SEQUENCE [LARGE SCALE GENOMIC DNA]</scope>
    <source>
        <strain evidence="6">MB2003</strain>
    </source>
</reference>
<keyword evidence="6" id="KW-1185">Reference proteome</keyword>
<evidence type="ECO:0000256" key="1">
    <source>
        <dbReference type="ARBA" id="ARBA00008668"/>
    </source>
</evidence>
<dbReference type="Proteomes" id="UP000179284">
    <property type="component" value="Chromosome I"/>
</dbReference>
<dbReference type="InterPro" id="IPR037459">
    <property type="entry name" value="RhgT-like"/>
</dbReference>
<dbReference type="PROSITE" id="PS51272">
    <property type="entry name" value="SLH"/>
    <property type="match status" value="1"/>
</dbReference>
<keyword evidence="2" id="KW-0677">Repeat</keyword>
<evidence type="ECO:0000259" key="4">
    <source>
        <dbReference type="PROSITE" id="PS51272"/>
    </source>
</evidence>
<dbReference type="PANTHER" id="PTHR43695">
    <property type="entry name" value="PUTATIVE (AFU_ORTHOLOGUE AFUA_2G17250)-RELATED"/>
    <property type="match status" value="1"/>
</dbReference>
<name>A0A1D9P2C4_9FIRM</name>
<organism evidence="5 6">
    <name type="scientific">Butyrivibrio hungatei</name>
    <dbReference type="NCBI Taxonomy" id="185008"/>
    <lineage>
        <taxon>Bacteria</taxon>
        <taxon>Bacillati</taxon>
        <taxon>Bacillota</taxon>
        <taxon>Clostridia</taxon>
        <taxon>Lachnospirales</taxon>
        <taxon>Lachnospiraceae</taxon>
        <taxon>Butyrivibrio</taxon>
    </lineage>
</organism>
<dbReference type="GO" id="GO:0016787">
    <property type="term" value="F:hydrolase activity"/>
    <property type="evidence" value="ECO:0007669"/>
    <property type="project" value="UniProtKB-KW"/>
</dbReference>
<dbReference type="SUPFAM" id="SSF52266">
    <property type="entry name" value="SGNH hydrolase"/>
    <property type="match status" value="1"/>
</dbReference>
<evidence type="ECO:0000313" key="6">
    <source>
        <dbReference type="Proteomes" id="UP000179284"/>
    </source>
</evidence>
<comment type="similarity">
    <text evidence="1">Belongs to the 'GDSL' lipolytic enzyme family.</text>
</comment>
<evidence type="ECO:0000256" key="2">
    <source>
        <dbReference type="ARBA" id="ARBA00022737"/>
    </source>
</evidence>
<gene>
    <name evidence="5" type="ORF">bhn_I1609</name>
</gene>
<dbReference type="InterPro" id="IPR036514">
    <property type="entry name" value="SGNH_hydro_sf"/>
</dbReference>